<proteinExistence type="predicted"/>
<reference evidence="1 2" key="1">
    <citation type="submission" date="2020-08" db="EMBL/GenBank/DDBJ databases">
        <title>Genomic Encyclopedia of Type Strains, Phase IV (KMG-V): Genome sequencing to study the core and pangenomes of soil and plant-associated prokaryotes.</title>
        <authorList>
            <person name="Whitman W."/>
        </authorList>
    </citation>
    <scope>NUCLEOTIDE SEQUENCE [LARGE SCALE GENOMIC DNA]</scope>
    <source>
        <strain evidence="1 2">S3M1</strain>
    </source>
</reference>
<dbReference type="Proteomes" id="UP000537204">
    <property type="component" value="Unassembled WGS sequence"/>
</dbReference>
<dbReference type="EMBL" id="JACHCE010000006">
    <property type="protein sequence ID" value="MBB5637689.1"/>
    <property type="molecule type" value="Genomic_DNA"/>
</dbReference>
<protein>
    <submittedName>
        <fullName evidence="1">Uncharacterized protein</fullName>
    </submittedName>
</protein>
<name>A0A7W9E0U7_9SPHI</name>
<dbReference type="RefSeq" id="WP_183883558.1">
    <property type="nucleotide sequence ID" value="NZ_JACHCE010000006.1"/>
</dbReference>
<comment type="caution">
    <text evidence="1">The sequence shown here is derived from an EMBL/GenBank/DDBJ whole genome shotgun (WGS) entry which is preliminary data.</text>
</comment>
<sequence length="128" mass="14868">MINRIIAIGLLIALMSSGFSRLFVYTSFELNQQYIATTLCENRDKPQMHCNGKCYLAKKLKQAEEKEKRQAENNFKKSFQNDVFLDSRFSFSPLFSVLKRNTYKNIRFDLPQSNTDILHPPPAAFHLS</sequence>
<accession>A0A7W9E0U7</accession>
<evidence type="ECO:0000313" key="2">
    <source>
        <dbReference type="Proteomes" id="UP000537204"/>
    </source>
</evidence>
<dbReference type="AlphaFoldDB" id="A0A7W9E0U7"/>
<organism evidence="1 2">
    <name type="scientific">Pedobacter cryoconitis</name>
    <dbReference type="NCBI Taxonomy" id="188932"/>
    <lineage>
        <taxon>Bacteria</taxon>
        <taxon>Pseudomonadati</taxon>
        <taxon>Bacteroidota</taxon>
        <taxon>Sphingobacteriia</taxon>
        <taxon>Sphingobacteriales</taxon>
        <taxon>Sphingobacteriaceae</taxon>
        <taxon>Pedobacter</taxon>
    </lineage>
</organism>
<evidence type="ECO:0000313" key="1">
    <source>
        <dbReference type="EMBL" id="MBB5637689.1"/>
    </source>
</evidence>
<gene>
    <name evidence="1" type="ORF">HDE68_003614</name>
</gene>